<dbReference type="GO" id="GO:0000155">
    <property type="term" value="F:phosphorelay sensor kinase activity"/>
    <property type="evidence" value="ECO:0007669"/>
    <property type="project" value="InterPro"/>
</dbReference>
<feature type="domain" description="Histidine kinase" evidence="10">
    <location>
        <begin position="288"/>
        <end position="498"/>
    </location>
</feature>
<dbReference type="InterPro" id="IPR003594">
    <property type="entry name" value="HATPase_dom"/>
</dbReference>
<evidence type="ECO:0000256" key="1">
    <source>
        <dbReference type="ARBA" id="ARBA00000085"/>
    </source>
</evidence>
<dbReference type="SMART" id="SM00387">
    <property type="entry name" value="HATPase_c"/>
    <property type="match status" value="1"/>
</dbReference>
<evidence type="ECO:0000256" key="6">
    <source>
        <dbReference type="ARBA" id="ARBA00022777"/>
    </source>
</evidence>
<evidence type="ECO:0000256" key="7">
    <source>
        <dbReference type="ARBA" id="ARBA00022840"/>
    </source>
</evidence>
<dbReference type="SUPFAM" id="SSF47384">
    <property type="entry name" value="Homodimeric domain of signal transducing histidine kinase"/>
    <property type="match status" value="1"/>
</dbReference>
<evidence type="ECO:0000256" key="9">
    <source>
        <dbReference type="SAM" id="Phobius"/>
    </source>
</evidence>
<dbReference type="EC" id="2.7.13.3" evidence="2"/>
<feature type="transmembrane region" description="Helical" evidence="9">
    <location>
        <begin position="230"/>
        <end position="248"/>
    </location>
</feature>
<dbReference type="EMBL" id="UWPJ01000008">
    <property type="protein sequence ID" value="VCU68824.1"/>
    <property type="molecule type" value="Genomic_DNA"/>
</dbReference>
<keyword evidence="6" id="KW-0418">Kinase</keyword>
<keyword evidence="5" id="KW-0547">Nucleotide-binding</keyword>
<evidence type="ECO:0000313" key="11">
    <source>
        <dbReference type="EMBL" id="VCU68824.1"/>
    </source>
</evidence>
<evidence type="ECO:0000259" key="10">
    <source>
        <dbReference type="PROSITE" id="PS50109"/>
    </source>
</evidence>
<keyword evidence="8" id="KW-0902">Two-component regulatory system</keyword>
<dbReference type="SMART" id="SM00388">
    <property type="entry name" value="HisKA"/>
    <property type="match status" value="1"/>
</dbReference>
<evidence type="ECO:0000256" key="5">
    <source>
        <dbReference type="ARBA" id="ARBA00022741"/>
    </source>
</evidence>
<comment type="catalytic activity">
    <reaction evidence="1">
        <text>ATP + protein L-histidine = ADP + protein N-phospho-L-histidine.</text>
        <dbReference type="EC" id="2.7.13.3"/>
    </reaction>
</comment>
<keyword evidence="7" id="KW-0067">ATP-binding</keyword>
<dbReference type="Gene3D" id="3.30.565.10">
    <property type="entry name" value="Histidine kinase-like ATPase, C-terminal domain"/>
    <property type="match status" value="1"/>
</dbReference>
<accession>A0A3P4AXL9</accession>
<dbReference type="PRINTS" id="PR00344">
    <property type="entry name" value="BCTRLSENSOR"/>
</dbReference>
<organism evidence="11 12">
    <name type="scientific">Pigmentiphaga humi</name>
    <dbReference type="NCBI Taxonomy" id="2478468"/>
    <lineage>
        <taxon>Bacteria</taxon>
        <taxon>Pseudomonadati</taxon>
        <taxon>Pseudomonadota</taxon>
        <taxon>Betaproteobacteria</taxon>
        <taxon>Burkholderiales</taxon>
        <taxon>Alcaligenaceae</taxon>
        <taxon>Pigmentiphaga</taxon>
    </lineage>
</organism>
<proteinExistence type="predicted"/>
<dbReference type="Pfam" id="PF02518">
    <property type="entry name" value="HATPase_c"/>
    <property type="match status" value="1"/>
</dbReference>
<evidence type="ECO:0000256" key="2">
    <source>
        <dbReference type="ARBA" id="ARBA00012438"/>
    </source>
</evidence>
<evidence type="ECO:0000256" key="3">
    <source>
        <dbReference type="ARBA" id="ARBA00022553"/>
    </source>
</evidence>
<dbReference type="GO" id="GO:0005524">
    <property type="term" value="F:ATP binding"/>
    <property type="evidence" value="ECO:0007669"/>
    <property type="project" value="UniProtKB-KW"/>
</dbReference>
<dbReference type="PANTHER" id="PTHR43065:SF46">
    <property type="entry name" value="C4-DICARBOXYLATE TRANSPORT SENSOR PROTEIN DCTB"/>
    <property type="match status" value="1"/>
</dbReference>
<name>A0A3P4AXL9_9BURK</name>
<dbReference type="SUPFAM" id="SSF55874">
    <property type="entry name" value="ATPase domain of HSP90 chaperone/DNA topoisomerase II/histidine kinase"/>
    <property type="match status" value="1"/>
</dbReference>
<keyword evidence="3" id="KW-0597">Phosphoprotein</keyword>
<gene>
    <name evidence="11" type="primary">fixL_1</name>
    <name evidence="11" type="ORF">PIGHUM_00882</name>
</gene>
<keyword evidence="9" id="KW-0812">Transmembrane</keyword>
<dbReference type="InterPro" id="IPR004358">
    <property type="entry name" value="Sig_transdc_His_kin-like_C"/>
</dbReference>
<dbReference type="InterPro" id="IPR003661">
    <property type="entry name" value="HisK_dim/P_dom"/>
</dbReference>
<dbReference type="RefSeq" id="WP_124078052.1">
    <property type="nucleotide sequence ID" value="NZ_UWPJ01000008.1"/>
</dbReference>
<keyword evidence="9" id="KW-1133">Transmembrane helix</keyword>
<evidence type="ECO:0000256" key="8">
    <source>
        <dbReference type="ARBA" id="ARBA00023012"/>
    </source>
</evidence>
<dbReference type="InterPro" id="IPR005467">
    <property type="entry name" value="His_kinase_dom"/>
</dbReference>
<keyword evidence="12" id="KW-1185">Reference proteome</keyword>
<dbReference type="InterPro" id="IPR036890">
    <property type="entry name" value="HATPase_C_sf"/>
</dbReference>
<reference evidence="11 12" key="1">
    <citation type="submission" date="2018-10" db="EMBL/GenBank/DDBJ databases">
        <authorList>
            <person name="Criscuolo A."/>
        </authorList>
    </citation>
    <scope>NUCLEOTIDE SEQUENCE [LARGE SCALE GENOMIC DNA]</scope>
    <source>
        <strain evidence="11">DnA1</strain>
    </source>
</reference>
<evidence type="ECO:0000256" key="4">
    <source>
        <dbReference type="ARBA" id="ARBA00022679"/>
    </source>
</evidence>
<keyword evidence="4 11" id="KW-0808">Transferase</keyword>
<dbReference type="PANTHER" id="PTHR43065">
    <property type="entry name" value="SENSOR HISTIDINE KINASE"/>
    <property type="match status" value="1"/>
</dbReference>
<keyword evidence="9" id="KW-0472">Membrane</keyword>
<dbReference type="AlphaFoldDB" id="A0A3P4AXL9"/>
<sequence length="500" mass="52733">MSTLRSARHLLPFAVWLAAAVLAVALVAAFGYRGARTALAERTAEAETRLSERLAQHDAHLTALAAVIRMARAEPDAGVQGLAQAVRTFYPRITDIDVIRPRGELASVAGYGGVDGPTAGTLPGAALPPLSSPGETAIHARADRGGYDLVKLVAPGVYLRLRIDAAALIAGLAPADYGAVLRLDQRELARAGPGAQGLAVIGRGAEIASASQPLRLEISRRLGAWELLRPAWTLPLLLGLALAVWLAAQYRRAVRDRREEERRAALLEQEARLAHAGRVNALGEMASGIAHELAQPMAALLTQSQAARRAAAQGRQDLLQLALDANVREARRAGDILGRMRVYISGDAARLEAVPLADALTEALRLVEPDLARRGIALRVSLPNAPCGILIDVIAFQQVIVNLVLNAAEALAAGTPAPRIDISAVRQGEQAVITVADNGPGIPPEALPRLFEPFFTTKPDGMGLGLPLCARLAETMHGSVEAANADGACFTLKLPIRMPA</sequence>
<protein>
    <recommendedName>
        <fullName evidence="2">histidine kinase</fullName>
        <ecNumber evidence="2">2.7.13.3</ecNumber>
    </recommendedName>
</protein>
<evidence type="ECO:0000313" key="12">
    <source>
        <dbReference type="Proteomes" id="UP000277294"/>
    </source>
</evidence>
<dbReference type="InterPro" id="IPR036097">
    <property type="entry name" value="HisK_dim/P_sf"/>
</dbReference>
<dbReference type="Proteomes" id="UP000277294">
    <property type="component" value="Unassembled WGS sequence"/>
</dbReference>
<dbReference type="Gene3D" id="1.10.287.130">
    <property type="match status" value="1"/>
</dbReference>
<dbReference type="OrthoDB" id="8559580at2"/>
<dbReference type="PROSITE" id="PS50109">
    <property type="entry name" value="HIS_KIN"/>
    <property type="match status" value="1"/>
</dbReference>